<dbReference type="Proteomes" id="UP000180246">
    <property type="component" value="Unassembled WGS sequence"/>
</dbReference>
<protein>
    <submittedName>
        <fullName evidence="1">Uncharacterized protein</fullName>
    </submittedName>
</protein>
<dbReference type="EMBL" id="JRYB01000001">
    <property type="protein sequence ID" value="OIJ41162.1"/>
    <property type="molecule type" value="Genomic_DNA"/>
</dbReference>
<proteinExistence type="predicted"/>
<sequence>MSYRTLNLKATAKLLNSRADLIEKALCRIQASHQFVDISRLGFLDSFYFYCVLLSAGKSWGAGELPSFSSCERKLASTRTLVEKIYSSLYVNRVLAPNTKSSLFAFNIGAALDAPITFDLTQVCWTIGRGGGQLDKRSILTLLCSNLDSSKLSDRERLRLMLIQHECTGVFLEILAKNGVIAGRNEELEIFKLVKKLLAFLSPPRLILELRKAFGNRAFKKNINDASKNDMVPLLTELLRKQVRTVSFAEPRDSLESTSENSILEVSQNVVSSTFCERFLAIT</sequence>
<organism evidence="1 2">
    <name type="scientific">Massilia timonae</name>
    <dbReference type="NCBI Taxonomy" id="47229"/>
    <lineage>
        <taxon>Bacteria</taxon>
        <taxon>Pseudomonadati</taxon>
        <taxon>Pseudomonadota</taxon>
        <taxon>Betaproteobacteria</taxon>
        <taxon>Burkholderiales</taxon>
        <taxon>Oxalobacteraceae</taxon>
        <taxon>Telluria group</taxon>
        <taxon>Massilia</taxon>
    </lineage>
</organism>
<comment type="caution">
    <text evidence="1">The sequence shown here is derived from an EMBL/GenBank/DDBJ whole genome shotgun (WGS) entry which is preliminary data.</text>
</comment>
<dbReference type="AlphaFoldDB" id="A0A1S2NA03"/>
<evidence type="ECO:0000313" key="1">
    <source>
        <dbReference type="EMBL" id="OIJ41162.1"/>
    </source>
</evidence>
<reference evidence="1 2" key="1">
    <citation type="submission" date="2014-10" db="EMBL/GenBank/DDBJ databases">
        <authorList>
            <person name="Seo M.-J."/>
            <person name="Seok Y.J."/>
            <person name="Cha I.-T."/>
        </authorList>
    </citation>
    <scope>NUCLEOTIDE SEQUENCE [LARGE SCALE GENOMIC DNA]</scope>
    <source>
        <strain evidence="1 2">NEU</strain>
    </source>
</reference>
<accession>A0A1S2NA03</accession>
<evidence type="ECO:0000313" key="2">
    <source>
        <dbReference type="Proteomes" id="UP000180246"/>
    </source>
</evidence>
<gene>
    <name evidence="1" type="ORF">LO55_4159</name>
</gene>
<name>A0A1S2NA03_9BURK</name>
<dbReference type="RefSeq" id="WP_143054579.1">
    <property type="nucleotide sequence ID" value="NZ_JRYB01000001.1"/>
</dbReference>